<name>A0A417ZCN8_9LACO</name>
<dbReference type="EMBL" id="QOCS01000005">
    <property type="protein sequence ID" value="RHW48423.1"/>
    <property type="molecule type" value="Genomic_DNA"/>
</dbReference>
<accession>A0A417ZCN8</accession>
<feature type="transmembrane region" description="Helical" evidence="1">
    <location>
        <begin position="35"/>
        <end position="54"/>
    </location>
</feature>
<dbReference type="AlphaFoldDB" id="A0A417ZCN8"/>
<proteinExistence type="predicted"/>
<evidence type="ECO:0000256" key="1">
    <source>
        <dbReference type="SAM" id="Phobius"/>
    </source>
</evidence>
<dbReference type="Proteomes" id="UP000284822">
    <property type="component" value="Unassembled WGS sequence"/>
</dbReference>
<keyword evidence="1" id="KW-1133">Transmembrane helix</keyword>
<organism evidence="2 3">
    <name type="scientific">Bombilactobacillus bombi</name>
    <dbReference type="NCBI Taxonomy" id="1303590"/>
    <lineage>
        <taxon>Bacteria</taxon>
        <taxon>Bacillati</taxon>
        <taxon>Bacillota</taxon>
        <taxon>Bacilli</taxon>
        <taxon>Lactobacillales</taxon>
        <taxon>Lactobacillaceae</taxon>
        <taxon>Bombilactobacillus</taxon>
    </lineage>
</organism>
<feature type="transmembrane region" description="Helical" evidence="1">
    <location>
        <begin position="134"/>
        <end position="152"/>
    </location>
</feature>
<keyword evidence="1" id="KW-0812">Transmembrane</keyword>
<comment type="caution">
    <text evidence="2">The sequence shown here is derived from an EMBL/GenBank/DDBJ whole genome shotgun (WGS) entry which is preliminary data.</text>
</comment>
<evidence type="ECO:0000313" key="2">
    <source>
        <dbReference type="EMBL" id="RHW48423.1"/>
    </source>
</evidence>
<keyword evidence="1" id="KW-0472">Membrane</keyword>
<sequence>MKAIRLMLSTLISFLSVITYPLVLTQKYPYHFDSGTKLAFIMVALIIIYIEFFIPLHPNNYFNGVYSLVSFLIILKNYSKQFSLYLLMLFICQLLIAFIANNFEKSRPLLCIFVIPIFSTFLLIYSLFHFASANAIVTTILINILVTMIALSKSFKEQLLASICIIFALGSLYLFHYLSIIKFFIYLAIFIASLFLTKYLKNKFLNDKYPILRILLSLINILS</sequence>
<protein>
    <submittedName>
        <fullName evidence="2">Uncharacterized protein</fullName>
    </submittedName>
</protein>
<reference evidence="2 3" key="1">
    <citation type="submission" date="2018-07" db="EMBL/GenBank/DDBJ databases">
        <title>Genome sequences of six Lactobacillus spp. isolated from bumble bee guts.</title>
        <authorList>
            <person name="Motta E.V.S."/>
            <person name="Moran N.A."/>
        </authorList>
    </citation>
    <scope>NUCLEOTIDE SEQUENCE [LARGE SCALE GENOMIC DNA]</scope>
    <source>
        <strain evidence="2 3">LV-8.1</strain>
    </source>
</reference>
<dbReference type="RefSeq" id="WP_118910176.1">
    <property type="nucleotide sequence ID" value="NZ_QOCS01000005.1"/>
</dbReference>
<feature type="transmembrane region" description="Helical" evidence="1">
    <location>
        <begin position="110"/>
        <end position="128"/>
    </location>
</feature>
<evidence type="ECO:0000313" key="3">
    <source>
        <dbReference type="Proteomes" id="UP000284822"/>
    </source>
</evidence>
<feature type="transmembrane region" description="Helical" evidence="1">
    <location>
        <begin position="84"/>
        <end position="103"/>
    </location>
</feature>
<feature type="transmembrane region" description="Helical" evidence="1">
    <location>
        <begin position="183"/>
        <end position="200"/>
    </location>
</feature>
<gene>
    <name evidence="2" type="ORF">DS832_02405</name>
</gene>